<dbReference type="GeneID" id="84020691"/>
<accession>A0A7T3ES92</accession>
<gene>
    <name evidence="1" type="ORF">I6G28_06990</name>
</gene>
<sequence length="160" mass="18678">MSYLNLDDDMYLVYDFKKDMKNRKKKEHIEDTRLLSLNDESIFGIKKDKGLFASDEWWANIDSGQIITRSVSGVISSIYEAGMERRNIPNSFSFIDGEGIVRNESMYMMNKSDRHLFCEGKKIAIFYAYDELKISKQRKGDVIDLENNYVEQVIEMAISK</sequence>
<organism evidence="1 2">
    <name type="scientific">Neisseria cinerea</name>
    <dbReference type="NCBI Taxonomy" id="483"/>
    <lineage>
        <taxon>Bacteria</taxon>
        <taxon>Pseudomonadati</taxon>
        <taxon>Pseudomonadota</taxon>
        <taxon>Betaproteobacteria</taxon>
        <taxon>Neisseriales</taxon>
        <taxon>Neisseriaceae</taxon>
        <taxon>Neisseria</taxon>
    </lineage>
</organism>
<dbReference type="AlphaFoldDB" id="A0A7T3ES92"/>
<evidence type="ECO:0000313" key="2">
    <source>
        <dbReference type="Proteomes" id="UP000594865"/>
    </source>
</evidence>
<dbReference type="RefSeq" id="WP_013449309.1">
    <property type="nucleotide sequence ID" value="NZ_CAUJPN010000002.1"/>
</dbReference>
<protein>
    <submittedName>
        <fullName evidence="1">Uncharacterized protein</fullName>
    </submittedName>
</protein>
<keyword evidence="2" id="KW-1185">Reference proteome</keyword>
<name>A0A7T3ES92_NEICI</name>
<evidence type="ECO:0000313" key="1">
    <source>
        <dbReference type="EMBL" id="QPT37662.1"/>
    </source>
</evidence>
<proteinExistence type="predicted"/>
<dbReference type="Proteomes" id="UP000594865">
    <property type="component" value="Chromosome"/>
</dbReference>
<reference evidence="1 2" key="1">
    <citation type="submission" date="2020-12" db="EMBL/GenBank/DDBJ databases">
        <title>FDA dAtabase for Regulatory Grade micrObial Sequences (FDA-ARGOS): Supporting development and validation of Infectious Disease Dx tests.</title>
        <authorList>
            <person name="Sproer C."/>
            <person name="Gronow S."/>
            <person name="Severitt S."/>
            <person name="Schroder I."/>
            <person name="Tallon L."/>
            <person name="Sadzewicz L."/>
            <person name="Zhao X."/>
            <person name="Boylan J."/>
            <person name="Ott S."/>
            <person name="Bowen H."/>
            <person name="Vavikolanu K."/>
            <person name="Mehta A."/>
            <person name="Aluvathingal J."/>
            <person name="Nadendla S."/>
            <person name="Lowell S."/>
            <person name="Myers T."/>
            <person name="Yan Y."/>
            <person name="Sichtig H."/>
        </authorList>
    </citation>
    <scope>NUCLEOTIDE SEQUENCE [LARGE SCALE GENOMIC DNA]</scope>
    <source>
        <strain evidence="1 2">FDAARGOS_871</strain>
    </source>
</reference>
<dbReference type="EMBL" id="CP065726">
    <property type="protein sequence ID" value="QPT37662.1"/>
    <property type="molecule type" value="Genomic_DNA"/>
</dbReference>